<comment type="caution">
    <text evidence="1">The sequence shown here is derived from an EMBL/GenBank/DDBJ whole genome shotgun (WGS) entry which is preliminary data.</text>
</comment>
<gene>
    <name evidence="1" type="ORF">IDSA_01030</name>
</gene>
<evidence type="ECO:0000313" key="1">
    <source>
        <dbReference type="EMBL" id="KFZ31343.1"/>
    </source>
</evidence>
<dbReference type="PROSITE" id="PS51257">
    <property type="entry name" value="PROKAR_LIPOPROTEIN"/>
    <property type="match status" value="1"/>
</dbReference>
<name>A0A094L979_9GAMM</name>
<reference evidence="1 2" key="1">
    <citation type="submission" date="2014-06" db="EMBL/GenBank/DDBJ databases">
        <title>The draft genome sequence of Idiomarina salinarum ISL-52.</title>
        <authorList>
            <person name="Du J."/>
            <person name="Shao Z."/>
        </authorList>
    </citation>
    <scope>NUCLEOTIDE SEQUENCE [LARGE SCALE GENOMIC DNA]</scope>
    <source>
        <strain evidence="1 2">ISL-52</strain>
    </source>
</reference>
<dbReference type="SUPFAM" id="SSF159270">
    <property type="entry name" value="YmcC-like"/>
    <property type="match status" value="1"/>
</dbReference>
<dbReference type="Pfam" id="PF11102">
    <property type="entry name" value="YjbF"/>
    <property type="match status" value="1"/>
</dbReference>
<dbReference type="STRING" id="435908.IDSA_01030"/>
<dbReference type="Gene3D" id="2.40.360.10">
    <property type="entry name" value="YmcC-like"/>
    <property type="match status" value="1"/>
</dbReference>
<sequence length="252" mass="28090">MTINFKPLLHRMGVVMLIGAILSVAGCSTRVKNLAEIAKFAVDEPDDVVLTAAEIKDYPHAAQYIEFDDQPQVLMALNFDDQGVLKWRTGGEEVVMTRRGRFIGSVNIANAPIQIQEHNPDPLLCMSKNMQRKEPVTSNCESVWQRTLWINNRTETTSRDTTCTLVSEFSHSGEETLLMPNDEQIAAQVITESGEVMPTVQGQEPIPFENTFWIDPGTGRTLKSRQFVSPTIGYVDITEVKAYAGDVRGSKE</sequence>
<dbReference type="Proteomes" id="UP000054363">
    <property type="component" value="Unassembled WGS sequence"/>
</dbReference>
<dbReference type="eggNOG" id="ENOG502ZAMG">
    <property type="taxonomic scope" value="Bacteria"/>
</dbReference>
<dbReference type="InterPro" id="IPR021308">
    <property type="entry name" value="GfcB"/>
</dbReference>
<keyword evidence="2" id="KW-1185">Reference proteome</keyword>
<dbReference type="RefSeq" id="WP_034773624.1">
    <property type="nucleotide sequence ID" value="NZ_JPER01000001.1"/>
</dbReference>
<dbReference type="EMBL" id="JPER01000001">
    <property type="protein sequence ID" value="KFZ31343.1"/>
    <property type="molecule type" value="Genomic_DNA"/>
</dbReference>
<dbReference type="InterPro" id="IPR023373">
    <property type="entry name" value="YmcC_sf"/>
</dbReference>
<evidence type="ECO:0000313" key="2">
    <source>
        <dbReference type="Proteomes" id="UP000054363"/>
    </source>
</evidence>
<organism evidence="1 2">
    <name type="scientific">Pseudidiomarina salinarum</name>
    <dbReference type="NCBI Taxonomy" id="435908"/>
    <lineage>
        <taxon>Bacteria</taxon>
        <taxon>Pseudomonadati</taxon>
        <taxon>Pseudomonadota</taxon>
        <taxon>Gammaproteobacteria</taxon>
        <taxon>Alteromonadales</taxon>
        <taxon>Idiomarinaceae</taxon>
        <taxon>Pseudidiomarina</taxon>
    </lineage>
</organism>
<dbReference type="OrthoDB" id="6240809at2"/>
<accession>A0A094L979</accession>
<evidence type="ECO:0008006" key="3">
    <source>
        <dbReference type="Google" id="ProtNLM"/>
    </source>
</evidence>
<protein>
    <recommendedName>
        <fullName evidence="3">Lipoprotein</fullName>
    </recommendedName>
</protein>
<dbReference type="AlphaFoldDB" id="A0A094L979"/>
<proteinExistence type="predicted"/>